<dbReference type="Pfam" id="PF00082">
    <property type="entry name" value="Peptidase_S8"/>
    <property type="match status" value="1"/>
</dbReference>
<evidence type="ECO:0000256" key="3">
    <source>
        <dbReference type="ARBA" id="ARBA00022729"/>
    </source>
</evidence>
<evidence type="ECO:0000256" key="7">
    <source>
        <dbReference type="SAM" id="MobiDB-lite"/>
    </source>
</evidence>
<dbReference type="Gene3D" id="3.40.50.200">
    <property type="entry name" value="Peptidase S8/S53 domain"/>
    <property type="match status" value="1"/>
</dbReference>
<feature type="compositionally biased region" description="Polar residues" evidence="7">
    <location>
        <begin position="24"/>
        <end position="35"/>
    </location>
</feature>
<evidence type="ECO:0000313" key="9">
    <source>
        <dbReference type="EMBL" id="GAA0480793.1"/>
    </source>
</evidence>
<evidence type="ECO:0000256" key="4">
    <source>
        <dbReference type="ARBA" id="ARBA00022801"/>
    </source>
</evidence>
<feature type="domain" description="Peptidase S8/S53" evidence="8">
    <location>
        <begin position="293"/>
        <end position="556"/>
    </location>
</feature>
<dbReference type="InterPro" id="IPR050131">
    <property type="entry name" value="Peptidase_S8_subtilisin-like"/>
</dbReference>
<evidence type="ECO:0000256" key="1">
    <source>
        <dbReference type="ARBA" id="ARBA00011073"/>
    </source>
</evidence>
<name>A0ABP3KMF3_9SPHN</name>
<comment type="caution">
    <text evidence="9">The sequence shown here is derived from an EMBL/GenBank/DDBJ whole genome shotgun (WGS) entry which is preliminary data.</text>
</comment>
<dbReference type="InterPro" id="IPR034061">
    <property type="entry name" value="Peptidases_S8_Autotransporter"/>
</dbReference>
<dbReference type="Proteomes" id="UP001500713">
    <property type="component" value="Unassembled WGS sequence"/>
</dbReference>
<dbReference type="PROSITE" id="PS51892">
    <property type="entry name" value="SUBTILASE"/>
    <property type="match status" value="1"/>
</dbReference>
<protein>
    <recommendedName>
        <fullName evidence="8">Peptidase S8/S53 domain-containing protein</fullName>
    </recommendedName>
</protein>
<keyword evidence="10" id="KW-1185">Reference proteome</keyword>
<dbReference type="PROSITE" id="PS00138">
    <property type="entry name" value="SUBTILASE_SER"/>
    <property type="match status" value="1"/>
</dbReference>
<feature type="region of interest" description="Disordered" evidence="7">
    <location>
        <begin position="1"/>
        <end position="42"/>
    </location>
</feature>
<dbReference type="InterPro" id="IPR023828">
    <property type="entry name" value="Peptidase_S8_Ser-AS"/>
</dbReference>
<dbReference type="CDD" id="cd04848">
    <property type="entry name" value="Peptidases_S8_Autotransporter_serine_protease_like"/>
    <property type="match status" value="1"/>
</dbReference>
<feature type="active site" description="Charge relay system" evidence="6">
    <location>
        <position position="506"/>
    </location>
</feature>
<proteinExistence type="inferred from homology"/>
<dbReference type="PANTHER" id="PTHR43806:SF11">
    <property type="entry name" value="CEREVISIN-RELATED"/>
    <property type="match status" value="1"/>
</dbReference>
<dbReference type="InterPro" id="IPR000209">
    <property type="entry name" value="Peptidase_S8/S53_dom"/>
</dbReference>
<reference evidence="10" key="1">
    <citation type="journal article" date="2019" name="Int. J. Syst. Evol. Microbiol.">
        <title>The Global Catalogue of Microorganisms (GCM) 10K type strain sequencing project: providing services to taxonomists for standard genome sequencing and annotation.</title>
        <authorList>
            <consortium name="The Broad Institute Genomics Platform"/>
            <consortium name="The Broad Institute Genome Sequencing Center for Infectious Disease"/>
            <person name="Wu L."/>
            <person name="Ma J."/>
        </authorList>
    </citation>
    <scope>NUCLEOTIDE SEQUENCE [LARGE SCALE GENOMIC DNA]</scope>
    <source>
        <strain evidence="10">JCM 14162</strain>
    </source>
</reference>
<keyword evidence="5 6" id="KW-0720">Serine protease</keyword>
<evidence type="ECO:0000256" key="6">
    <source>
        <dbReference type="PROSITE-ProRule" id="PRU01240"/>
    </source>
</evidence>
<organism evidence="9 10">
    <name type="scientific">Parasphingorhabdus litoris</name>
    <dbReference type="NCBI Taxonomy" id="394733"/>
    <lineage>
        <taxon>Bacteria</taxon>
        <taxon>Pseudomonadati</taxon>
        <taxon>Pseudomonadota</taxon>
        <taxon>Alphaproteobacteria</taxon>
        <taxon>Sphingomonadales</taxon>
        <taxon>Sphingomonadaceae</taxon>
        <taxon>Parasphingorhabdus</taxon>
    </lineage>
</organism>
<dbReference type="PRINTS" id="PR00723">
    <property type="entry name" value="SUBTILISIN"/>
</dbReference>
<dbReference type="EMBL" id="BAAAEM010000003">
    <property type="protein sequence ID" value="GAA0480793.1"/>
    <property type="molecule type" value="Genomic_DNA"/>
</dbReference>
<sequence>MFGMSAPSLAQSTDPVVEDPVASTGEQAQSATAPGNQDVRPIVPMGGSIDPFSGSIDPFSGTIDPFSGSIDPFSGSIDPFAGNINPFEGNIDPFAGNLNPFHGEIRALWGAIDPFGGNLDPFAGNVDPFAGNVDPFYGNIDPFVGQTDPLSGVVLPSYMEINSFWHEFGAKWREVNLLVNEIQSEGLTYDRYQEIQSQSNLLVSQSETVWDDAILAREGSATKSSFLTPLLAKYGVSASNPIGLMNLTKAQRAQLVTEWFDGLMQYSGHDRVDHWMRTINWTPELTKIQGSGADSVIGILDSSIVNDPDLEGNVFHSGGYQAHVGGHGTGVASLLIADHDGQGVMGIAPNASVATYNPFDHTGTASWDDIRDGIVSLKSVNASVINMSLGVPGWTLHPEWNNVFNDSQVASNSKNTVFVVAAGNDGLTQTQDIEWKAVKDNGLIVVGSIDPLGNISNISNRPGSTCLLEKGVCTGTYLRDQFIVAPGELILLSDGEGGVTRRSGTSFAAPLVSGAITLLHDRWPWLAQHPEESVSIILNSAKDLGEPGVDDVYGVGLLDIEASQSPLDFGALEIYEYVNGQLTQRTTSQIIQGGVGDTWNADGVFLTMFENIGDTYRDFVVPFSDQLIGQQSSITGSEEYFQSYITERFVDWNTSLSNLNASGGFSDVASYSTPKREGWNFAISASNPTRYLTNGRQGELPHSAVKFGDAAGQFSFNAGYGQGSIALLGQQSFGLTSDYDTATGGLNPLLGLASGGGFLDAEFAIAKNTKVAVGLTNRRLDHSENQALTDVERAQLRGAKDYQASAFNLRMTHKPIKAATISVSFASLDEKDGLLGVQSALQNNLRYGSNSKTVTVGASLDLPEGVNIAASATAGITKSNGGIRQNLRTSGNVRSSAYAFSIGKKGLMRKDDRLRLSFTQPLHIEKGTLEYNAVEIVDRSTGEIGTVTRDFSISDKNRRFTGEFLYATPVMGGGEFSLFGRAQYDASARGNVNEIIAGGVLSIPF</sequence>
<dbReference type="InterPro" id="IPR036852">
    <property type="entry name" value="Peptidase_S8/S53_dom_sf"/>
</dbReference>
<feature type="active site" description="Charge relay system" evidence="6">
    <location>
        <position position="327"/>
    </location>
</feature>
<keyword evidence="2 6" id="KW-0645">Protease</keyword>
<comment type="similarity">
    <text evidence="1 6">Belongs to the peptidase S8 family.</text>
</comment>
<feature type="active site" description="Charge relay system" evidence="6">
    <location>
        <position position="301"/>
    </location>
</feature>
<evidence type="ECO:0000256" key="2">
    <source>
        <dbReference type="ARBA" id="ARBA00022670"/>
    </source>
</evidence>
<evidence type="ECO:0000256" key="5">
    <source>
        <dbReference type="ARBA" id="ARBA00022825"/>
    </source>
</evidence>
<evidence type="ECO:0000313" key="10">
    <source>
        <dbReference type="Proteomes" id="UP001500713"/>
    </source>
</evidence>
<keyword evidence="4 6" id="KW-0378">Hydrolase</keyword>
<dbReference type="PANTHER" id="PTHR43806">
    <property type="entry name" value="PEPTIDASE S8"/>
    <property type="match status" value="1"/>
</dbReference>
<keyword evidence="3" id="KW-0732">Signal</keyword>
<dbReference type="SUPFAM" id="SSF52743">
    <property type="entry name" value="Subtilisin-like"/>
    <property type="match status" value="1"/>
</dbReference>
<gene>
    <name evidence="9" type="ORF">GCM10009096_23610</name>
</gene>
<evidence type="ECO:0000259" key="8">
    <source>
        <dbReference type="Pfam" id="PF00082"/>
    </source>
</evidence>
<dbReference type="InterPro" id="IPR015500">
    <property type="entry name" value="Peptidase_S8_subtilisin-rel"/>
</dbReference>
<accession>A0ABP3KMF3</accession>